<name>A0A9P6U386_9FUNG</name>
<dbReference type="Proteomes" id="UP000807716">
    <property type="component" value="Unassembled WGS sequence"/>
</dbReference>
<comment type="caution">
    <text evidence="1">The sequence shown here is derived from an EMBL/GenBank/DDBJ whole genome shotgun (WGS) entry which is preliminary data.</text>
</comment>
<evidence type="ECO:0000313" key="2">
    <source>
        <dbReference type="Proteomes" id="UP000807716"/>
    </source>
</evidence>
<proteinExistence type="predicted"/>
<dbReference type="AlphaFoldDB" id="A0A9P6U386"/>
<dbReference type="OrthoDB" id="2441757at2759"/>
<dbReference type="EMBL" id="JAAAJB010000349">
    <property type="protein sequence ID" value="KAG0257727.1"/>
    <property type="molecule type" value="Genomic_DNA"/>
</dbReference>
<sequence length="121" mass="13716">MSVARCPTLSFRHQKKNMRSVTDEMFASLANDLIADLTPVSSKADSFPHFINKNKGLKALKAARKGREVARTVDKEWPAFEDISSRVFAQDVQSYEDVQRALSKEDQLHPMVIYMQSIVLS</sequence>
<evidence type="ECO:0000313" key="1">
    <source>
        <dbReference type="EMBL" id="KAG0257727.1"/>
    </source>
</evidence>
<reference evidence="1" key="1">
    <citation type="journal article" date="2020" name="Fungal Divers.">
        <title>Resolving the Mortierellaceae phylogeny through synthesis of multi-gene phylogenetics and phylogenomics.</title>
        <authorList>
            <person name="Vandepol N."/>
            <person name="Liber J."/>
            <person name="Desiro A."/>
            <person name="Na H."/>
            <person name="Kennedy M."/>
            <person name="Barry K."/>
            <person name="Grigoriev I.V."/>
            <person name="Miller A.N."/>
            <person name="O'Donnell K."/>
            <person name="Stajich J.E."/>
            <person name="Bonito G."/>
        </authorList>
    </citation>
    <scope>NUCLEOTIDE SEQUENCE</scope>
    <source>
        <strain evidence="1">BC1065</strain>
    </source>
</reference>
<keyword evidence="2" id="KW-1185">Reference proteome</keyword>
<accession>A0A9P6U386</accession>
<gene>
    <name evidence="1" type="ORF">DFQ27_004954</name>
</gene>
<protein>
    <submittedName>
        <fullName evidence="1">Uncharacterized protein</fullName>
    </submittedName>
</protein>
<organism evidence="1 2">
    <name type="scientific">Actinomortierella ambigua</name>
    <dbReference type="NCBI Taxonomy" id="1343610"/>
    <lineage>
        <taxon>Eukaryota</taxon>
        <taxon>Fungi</taxon>
        <taxon>Fungi incertae sedis</taxon>
        <taxon>Mucoromycota</taxon>
        <taxon>Mortierellomycotina</taxon>
        <taxon>Mortierellomycetes</taxon>
        <taxon>Mortierellales</taxon>
        <taxon>Mortierellaceae</taxon>
        <taxon>Actinomortierella</taxon>
    </lineage>
</organism>